<comment type="similarity">
    <text evidence="1">Belongs to the PPR family. P subfamily.</text>
</comment>
<evidence type="ECO:0000313" key="5">
    <source>
        <dbReference type="RefSeq" id="XP_022750053.1"/>
    </source>
</evidence>
<feature type="repeat" description="PPR" evidence="3">
    <location>
        <begin position="227"/>
        <end position="262"/>
    </location>
</feature>
<evidence type="ECO:0000256" key="1">
    <source>
        <dbReference type="ARBA" id="ARBA00007626"/>
    </source>
</evidence>
<feature type="repeat" description="PPR" evidence="3">
    <location>
        <begin position="474"/>
        <end position="508"/>
    </location>
</feature>
<sequence>MALPSSRTISISSQALADITPLVNSVTSLLQTLNPQTPNAKNLSSAPLNRFSPFLDPKFVTQVINKQTNPYHALFFFNWASKPNPNPKNYTHNNKCYEAITNLLLYHSLFSPAIQLLKESQKLSDFFIGKIIKAYGEKGNIKAAIFWFNQAKTFGKNNCLFSFNAVLGVLVKDNKINLVKTLFDNVVKKGFVQPDVSSYTTLIRGLCKVGMVESAKKVFDEMSCKPNLLTFNTMINGFCKKGDLESATLLFYKMMAEMDCLPDTVTYTTLIDGYCKKGKFEEAMKYMDKMVKGGCFPSVLTYNAIIYSLCLRGEVDEAKKMMSKMRLNGVKDNTATHLSILKGLSVAGRSKEAIEYFRWMVSCIMDLDVKAYIVVVNEYCKLRKLDEAILLPKGMRGRGINPNVSSFNSVFRVLVELRELDRAVLLLKQMPQIGSSPNFLSYRTVICSLCRAEGRMRGVEYLVNNMLRNGILIDATMYGCILEGYSRDGNEEMAVQVFNEMIGNSYVISLESFSIFVKMLCGRGMTVKAEKFFEDICRTCPVVERGSYRRVLDEHLEITQGSSKEHGGGESS</sequence>
<dbReference type="InterPro" id="IPR050872">
    <property type="entry name" value="PPR_P_subfamily"/>
</dbReference>
<dbReference type="GeneID" id="111299236"/>
<feature type="repeat" description="PPR" evidence="3">
    <location>
        <begin position="368"/>
        <end position="402"/>
    </location>
</feature>
<gene>
    <name evidence="5" type="primary">LOC111299236</name>
</gene>
<protein>
    <submittedName>
        <fullName evidence="5">Pentatricopeptide repeat-containing protein At1g05670, mitochondrial-like isoform X1</fullName>
    </submittedName>
</protein>
<accession>A0A6P5ZB35</accession>
<dbReference type="PANTHER" id="PTHR46128:SF108">
    <property type="entry name" value="PENTACOTRIPEPTIDE-REPEAT REGION OF PRORP DOMAIN-CONTAINING PROTEIN"/>
    <property type="match status" value="1"/>
</dbReference>
<evidence type="ECO:0000256" key="2">
    <source>
        <dbReference type="ARBA" id="ARBA00022737"/>
    </source>
</evidence>
<dbReference type="Gene3D" id="1.25.40.10">
    <property type="entry name" value="Tetratricopeptide repeat domain"/>
    <property type="match status" value="3"/>
</dbReference>
<dbReference type="InterPro" id="IPR011990">
    <property type="entry name" value="TPR-like_helical_dom_sf"/>
</dbReference>
<dbReference type="OrthoDB" id="185373at2759"/>
<feature type="repeat" description="PPR" evidence="3">
    <location>
        <begin position="195"/>
        <end position="225"/>
    </location>
</feature>
<dbReference type="Proteomes" id="UP000515121">
    <property type="component" value="Unplaced"/>
</dbReference>
<name>A0A6P5ZB35_DURZI</name>
<dbReference type="InterPro" id="IPR002885">
    <property type="entry name" value="PPR_rpt"/>
</dbReference>
<evidence type="ECO:0000256" key="3">
    <source>
        <dbReference type="PROSITE-ProRule" id="PRU00708"/>
    </source>
</evidence>
<dbReference type="SUPFAM" id="SSF81901">
    <property type="entry name" value="HCP-like"/>
    <property type="match status" value="1"/>
</dbReference>
<dbReference type="RefSeq" id="XP_022750053.1">
    <property type="nucleotide sequence ID" value="XM_022894318.1"/>
</dbReference>
<feature type="repeat" description="PPR" evidence="3">
    <location>
        <begin position="298"/>
        <end position="332"/>
    </location>
</feature>
<feature type="repeat" description="PPR" evidence="3">
    <location>
        <begin position="438"/>
        <end position="473"/>
    </location>
</feature>
<keyword evidence="2" id="KW-0677">Repeat</keyword>
<dbReference type="AlphaFoldDB" id="A0A6P5ZB35"/>
<dbReference type="Pfam" id="PF13812">
    <property type="entry name" value="PPR_3"/>
    <property type="match status" value="2"/>
</dbReference>
<reference evidence="5" key="1">
    <citation type="submission" date="2025-08" db="UniProtKB">
        <authorList>
            <consortium name="RefSeq"/>
        </authorList>
    </citation>
    <scope>IDENTIFICATION</scope>
    <source>
        <tissue evidence="5">Fruit stalk</tissue>
    </source>
</reference>
<dbReference type="Pfam" id="PF13041">
    <property type="entry name" value="PPR_2"/>
    <property type="match status" value="2"/>
</dbReference>
<evidence type="ECO:0000313" key="4">
    <source>
        <dbReference type="Proteomes" id="UP000515121"/>
    </source>
</evidence>
<proteinExistence type="inferred from homology"/>
<dbReference type="KEGG" id="dzi:111299236"/>
<feature type="repeat" description="PPR" evidence="3">
    <location>
        <begin position="263"/>
        <end position="297"/>
    </location>
</feature>
<dbReference type="NCBIfam" id="TIGR00756">
    <property type="entry name" value="PPR"/>
    <property type="match status" value="5"/>
</dbReference>
<dbReference type="PANTHER" id="PTHR46128">
    <property type="entry name" value="MITOCHONDRIAL GROUP I INTRON SPLICING FACTOR CCM1"/>
    <property type="match status" value="1"/>
</dbReference>
<feature type="repeat" description="PPR" evidence="3">
    <location>
        <begin position="403"/>
        <end position="437"/>
    </location>
</feature>
<keyword evidence="4" id="KW-1185">Reference proteome</keyword>
<organism evidence="4 5">
    <name type="scientific">Durio zibethinus</name>
    <name type="common">Durian</name>
    <dbReference type="NCBI Taxonomy" id="66656"/>
    <lineage>
        <taxon>Eukaryota</taxon>
        <taxon>Viridiplantae</taxon>
        <taxon>Streptophyta</taxon>
        <taxon>Embryophyta</taxon>
        <taxon>Tracheophyta</taxon>
        <taxon>Spermatophyta</taxon>
        <taxon>Magnoliopsida</taxon>
        <taxon>eudicotyledons</taxon>
        <taxon>Gunneridae</taxon>
        <taxon>Pentapetalae</taxon>
        <taxon>rosids</taxon>
        <taxon>malvids</taxon>
        <taxon>Malvales</taxon>
        <taxon>Malvaceae</taxon>
        <taxon>Helicteroideae</taxon>
        <taxon>Durio</taxon>
    </lineage>
</organism>
<dbReference type="PROSITE" id="PS51375">
    <property type="entry name" value="PPR"/>
    <property type="match status" value="8"/>
</dbReference>